<feature type="compositionally biased region" description="Basic and acidic residues" evidence="1">
    <location>
        <begin position="36"/>
        <end position="45"/>
    </location>
</feature>
<evidence type="ECO:0000313" key="4">
    <source>
        <dbReference type="Proteomes" id="UP000824890"/>
    </source>
</evidence>
<dbReference type="InterPro" id="IPR032440">
    <property type="entry name" value="Ribosomal_uS17_N"/>
</dbReference>
<feature type="region of interest" description="Disordered" evidence="1">
    <location>
        <begin position="34"/>
        <end position="53"/>
    </location>
</feature>
<comment type="caution">
    <text evidence="3">The sequence shown here is derived from an EMBL/GenBank/DDBJ whole genome shotgun (WGS) entry which is preliminary data.</text>
</comment>
<sequence length="238" mass="26162">MSRPKADVVSVTIPFIGCFSTAEVRVRPGMSSDIKSFSEMEGGRERRSKRQRATGEQLILEHLILPQSISGEQEQPVTIAEQTEKAFLKQPNVFLSLKKSGKGKRPGKGGNCFWKNIGLGFKTPPNPLTDITLTRNLVLATVSRCREQSLFAETISTSSRSIKDMRKDIPASLPMSHPASVSKKVTMSSLANAGHCQKTVRFNVLKVIPACTSAFAKKAFTGICKKEEQYSNVPIFSE</sequence>
<reference evidence="3 4" key="1">
    <citation type="submission" date="2021-05" db="EMBL/GenBank/DDBJ databases">
        <title>Genome Assembly of Synthetic Allotetraploid Brassica napus Reveals Homoeologous Exchanges between Subgenomes.</title>
        <authorList>
            <person name="Davis J.T."/>
        </authorList>
    </citation>
    <scope>NUCLEOTIDE SEQUENCE [LARGE SCALE GENOMIC DNA]</scope>
    <source>
        <strain evidence="4">cv. Da-Ae</strain>
        <tissue evidence="3">Seedling</tissue>
    </source>
</reference>
<proteinExistence type="predicted"/>
<organism evidence="3 4">
    <name type="scientific">Brassica napus</name>
    <name type="common">Rape</name>
    <dbReference type="NCBI Taxonomy" id="3708"/>
    <lineage>
        <taxon>Eukaryota</taxon>
        <taxon>Viridiplantae</taxon>
        <taxon>Streptophyta</taxon>
        <taxon>Embryophyta</taxon>
        <taxon>Tracheophyta</taxon>
        <taxon>Spermatophyta</taxon>
        <taxon>Magnoliopsida</taxon>
        <taxon>eudicotyledons</taxon>
        <taxon>Gunneridae</taxon>
        <taxon>Pentapetalae</taxon>
        <taxon>rosids</taxon>
        <taxon>malvids</taxon>
        <taxon>Brassicales</taxon>
        <taxon>Brassicaceae</taxon>
        <taxon>Brassiceae</taxon>
        <taxon>Brassica</taxon>
    </lineage>
</organism>
<protein>
    <recommendedName>
        <fullName evidence="2">Small ribosomal subunit protein uS17 N-terminal domain-containing protein</fullName>
    </recommendedName>
</protein>
<gene>
    <name evidence="3" type="ORF">HID58_070756</name>
</gene>
<accession>A0ABQ7YZP3</accession>
<evidence type="ECO:0000256" key="1">
    <source>
        <dbReference type="SAM" id="MobiDB-lite"/>
    </source>
</evidence>
<evidence type="ECO:0000313" key="3">
    <source>
        <dbReference type="EMBL" id="KAH0873394.1"/>
    </source>
</evidence>
<name>A0ABQ7YZP3_BRANA</name>
<feature type="domain" description="Small ribosomal subunit protein uS17 N-terminal" evidence="2">
    <location>
        <begin position="82"/>
        <end position="125"/>
    </location>
</feature>
<dbReference type="EMBL" id="JAGKQM010000016">
    <property type="protein sequence ID" value="KAH0873394.1"/>
    <property type="molecule type" value="Genomic_DNA"/>
</dbReference>
<dbReference type="Proteomes" id="UP000824890">
    <property type="component" value="Unassembled WGS sequence"/>
</dbReference>
<dbReference type="Gene3D" id="2.40.50.1000">
    <property type="match status" value="1"/>
</dbReference>
<keyword evidence="4" id="KW-1185">Reference proteome</keyword>
<dbReference type="Pfam" id="PF16205">
    <property type="entry name" value="Ribosomal_S17_N"/>
    <property type="match status" value="1"/>
</dbReference>
<evidence type="ECO:0000259" key="2">
    <source>
        <dbReference type="Pfam" id="PF16205"/>
    </source>
</evidence>